<sequence>MQAAERQGKGEVPSFLILFPGPNCGWLLTTRTTGFHTGGLAEEAESSVCLRARSCLDIAPSRNINTTNNNIPGPPRQGSALYFHNSHVSHDTAPQRRRLLPPHVLPAALATLIRIRIRILIPNLLITAATAAALPHPPGPLAHGRLPDLPPPDLDLDARPAALHRLPGGPARRAAGRGRRLAAPQRPLPRADDAAAARRGQPLGAAAAAGPGRGQGGPGRARLAAL</sequence>
<dbReference type="GeneID" id="41975280"/>
<dbReference type="Proteomes" id="UP000319257">
    <property type="component" value="Unassembled WGS sequence"/>
</dbReference>
<name>A0A507AY81_9PEZI</name>
<evidence type="ECO:0000313" key="3">
    <source>
        <dbReference type="Proteomes" id="UP000319257"/>
    </source>
</evidence>
<keyword evidence="3" id="KW-1185">Reference proteome</keyword>
<feature type="compositionally biased region" description="Low complexity" evidence="1">
    <location>
        <begin position="197"/>
        <end position="210"/>
    </location>
</feature>
<evidence type="ECO:0000256" key="1">
    <source>
        <dbReference type="SAM" id="MobiDB-lite"/>
    </source>
</evidence>
<protein>
    <submittedName>
        <fullName evidence="2">Uncharacterized protein</fullName>
    </submittedName>
</protein>
<dbReference type="InParanoid" id="A0A507AY81"/>
<feature type="compositionally biased region" description="Low complexity" evidence="1">
    <location>
        <begin position="159"/>
        <end position="173"/>
    </location>
</feature>
<dbReference type="RefSeq" id="XP_030993125.1">
    <property type="nucleotide sequence ID" value="XM_031142621.1"/>
</dbReference>
<dbReference type="AlphaFoldDB" id="A0A507AY81"/>
<reference evidence="2 3" key="1">
    <citation type="submission" date="2019-06" db="EMBL/GenBank/DDBJ databases">
        <title>Draft genome sequence of the filamentous fungus Phialemoniopsis curvata isolated from diesel fuel.</title>
        <authorList>
            <person name="Varaljay V.A."/>
            <person name="Lyon W.J."/>
            <person name="Crouch A.L."/>
            <person name="Drake C.E."/>
            <person name="Hollomon J.M."/>
            <person name="Nadeau L.J."/>
            <person name="Nunn H.S."/>
            <person name="Stevenson B.S."/>
            <person name="Bojanowski C.L."/>
            <person name="Crookes-Goodson W.J."/>
        </authorList>
    </citation>
    <scope>NUCLEOTIDE SEQUENCE [LARGE SCALE GENOMIC DNA]</scope>
    <source>
        <strain evidence="2 3">D216</strain>
    </source>
</reference>
<comment type="caution">
    <text evidence="2">The sequence shown here is derived from an EMBL/GenBank/DDBJ whole genome shotgun (WGS) entry which is preliminary data.</text>
</comment>
<gene>
    <name evidence="2" type="ORF">E0L32_007833</name>
</gene>
<proteinExistence type="predicted"/>
<feature type="region of interest" description="Disordered" evidence="1">
    <location>
        <begin position="142"/>
        <end position="226"/>
    </location>
</feature>
<dbReference type="EMBL" id="SKBQ01000049">
    <property type="protein sequence ID" value="TPX11414.1"/>
    <property type="molecule type" value="Genomic_DNA"/>
</dbReference>
<accession>A0A507AY81</accession>
<evidence type="ECO:0000313" key="2">
    <source>
        <dbReference type="EMBL" id="TPX11414.1"/>
    </source>
</evidence>
<organism evidence="2 3">
    <name type="scientific">Thyridium curvatum</name>
    <dbReference type="NCBI Taxonomy" id="1093900"/>
    <lineage>
        <taxon>Eukaryota</taxon>
        <taxon>Fungi</taxon>
        <taxon>Dikarya</taxon>
        <taxon>Ascomycota</taxon>
        <taxon>Pezizomycotina</taxon>
        <taxon>Sordariomycetes</taxon>
        <taxon>Sordariomycetidae</taxon>
        <taxon>Thyridiales</taxon>
        <taxon>Thyridiaceae</taxon>
        <taxon>Thyridium</taxon>
    </lineage>
</organism>